<dbReference type="GO" id="GO:0042162">
    <property type="term" value="F:telomeric DNA binding"/>
    <property type="evidence" value="ECO:0007669"/>
    <property type="project" value="TreeGrafter"/>
</dbReference>
<dbReference type="Pfam" id="PF21399">
    <property type="entry name" value="TERT_C"/>
    <property type="match status" value="1"/>
</dbReference>
<dbReference type="EMBL" id="JACGWN010000001">
    <property type="protein sequence ID" value="KAL0464424.1"/>
    <property type="molecule type" value="Genomic_DNA"/>
</dbReference>
<dbReference type="GO" id="GO:0070034">
    <property type="term" value="F:telomerase RNA binding"/>
    <property type="evidence" value="ECO:0007669"/>
    <property type="project" value="TreeGrafter"/>
</dbReference>
<keyword evidence="1" id="KW-0460">Magnesium</keyword>
<sequence length="357" mass="41383">MLTNLRAPSRMPLNPPPSRNHSNQQLQSKALYDHQAAYQSFQSVNSVLHDLHVVLKDVSKAFDSVNQDKLLSVMKDVIFDDEYTVEKFTQVIHTKKSLKVHQHLTLAHKDIVTASRKITSRLPSQSLDSVLVKKKQAAMFFSRLERGVRDYNCWMNDEKFGLNFDMNNGQGCRSNRLHVGKDGSSFLRWSGLLVNCSTLEIQADYTRYMNSHLSSTLTVSCRGVVRLNIYQAFLLCAMKFICYISKLSILPRFTPKFCINAINASLRYMHRLIKRKVYSFDVDNAFRPKYDVKKKDVIWLGLHAYSRVLQKKQSRHKKLLCLFRSRLKPYGRLDNMSPELKYAVDDARSSVLWSIKY</sequence>
<keyword evidence="1 4" id="KW-0695">RNA-directed DNA polymerase</keyword>
<comment type="subcellular location">
    <subcellularLocation>
        <location evidence="1">Nucleus</location>
    </subcellularLocation>
    <subcellularLocation>
        <location evidence="1">Chromosome</location>
        <location evidence="1">Telomere</location>
    </subcellularLocation>
</comment>
<gene>
    <name evidence="4" type="ORF">Slati_0330000</name>
</gene>
<keyword evidence="1" id="KW-0548">Nucleotidyltransferase</keyword>
<keyword evidence="1" id="KW-0808">Transferase</keyword>
<keyword evidence="1" id="KW-0158">Chromosome</keyword>
<proteinExistence type="inferred from homology"/>
<organism evidence="4">
    <name type="scientific">Sesamum latifolium</name>
    <dbReference type="NCBI Taxonomy" id="2727402"/>
    <lineage>
        <taxon>Eukaryota</taxon>
        <taxon>Viridiplantae</taxon>
        <taxon>Streptophyta</taxon>
        <taxon>Embryophyta</taxon>
        <taxon>Tracheophyta</taxon>
        <taxon>Spermatophyta</taxon>
        <taxon>Magnoliopsida</taxon>
        <taxon>eudicotyledons</taxon>
        <taxon>Gunneridae</taxon>
        <taxon>Pentapetalae</taxon>
        <taxon>asterids</taxon>
        <taxon>lamiids</taxon>
        <taxon>Lamiales</taxon>
        <taxon>Pedaliaceae</taxon>
        <taxon>Sesamum</taxon>
    </lineage>
</organism>
<accession>A0AAW2YF31</accession>
<dbReference type="InterPro" id="IPR049139">
    <property type="entry name" value="TERT_C"/>
</dbReference>
<dbReference type="GO" id="GO:0007004">
    <property type="term" value="P:telomere maintenance via telomerase"/>
    <property type="evidence" value="ECO:0007669"/>
    <property type="project" value="TreeGrafter"/>
</dbReference>
<keyword evidence="1" id="KW-0479">Metal-binding</keyword>
<comment type="similarity">
    <text evidence="1">Belongs to the reverse transcriptase family. Telomerase subfamily.</text>
</comment>
<dbReference type="GO" id="GO:0000333">
    <property type="term" value="C:telomerase catalytic core complex"/>
    <property type="evidence" value="ECO:0007669"/>
    <property type="project" value="TreeGrafter"/>
</dbReference>
<protein>
    <recommendedName>
        <fullName evidence="1">Telomerase reverse transcriptase</fullName>
        <ecNumber evidence="1">2.7.7.49</ecNumber>
    </recommendedName>
    <alternativeName>
        <fullName evidence="1">Telomerase catalytic subunit</fullName>
    </alternativeName>
</protein>
<name>A0AAW2YF31_9LAMI</name>
<comment type="caution">
    <text evidence="4">The sequence shown here is derived from an EMBL/GenBank/DDBJ whole genome shotgun (WGS) entry which is preliminary data.</text>
</comment>
<reference evidence="4" key="2">
    <citation type="journal article" date="2024" name="Plant">
        <title>Genomic evolution and insights into agronomic trait innovations of Sesamum species.</title>
        <authorList>
            <person name="Miao H."/>
            <person name="Wang L."/>
            <person name="Qu L."/>
            <person name="Liu H."/>
            <person name="Sun Y."/>
            <person name="Le M."/>
            <person name="Wang Q."/>
            <person name="Wei S."/>
            <person name="Zheng Y."/>
            <person name="Lin W."/>
            <person name="Duan Y."/>
            <person name="Cao H."/>
            <person name="Xiong S."/>
            <person name="Wang X."/>
            <person name="Wei L."/>
            <person name="Li C."/>
            <person name="Ma Q."/>
            <person name="Ju M."/>
            <person name="Zhao R."/>
            <person name="Li G."/>
            <person name="Mu C."/>
            <person name="Tian Q."/>
            <person name="Mei H."/>
            <person name="Zhang T."/>
            <person name="Gao T."/>
            <person name="Zhang H."/>
        </authorList>
    </citation>
    <scope>NUCLEOTIDE SEQUENCE</scope>
    <source>
        <strain evidence="4">KEN1</strain>
    </source>
</reference>
<keyword evidence="1" id="KW-0779">Telomere</keyword>
<keyword evidence="1" id="KW-0539">Nucleus</keyword>
<dbReference type="PANTHER" id="PTHR12066">
    <property type="entry name" value="TELOMERASE REVERSE TRANSCRIPTASE"/>
    <property type="match status" value="1"/>
</dbReference>
<evidence type="ECO:0000256" key="2">
    <source>
        <dbReference type="SAM" id="MobiDB-lite"/>
    </source>
</evidence>
<reference evidence="4" key="1">
    <citation type="submission" date="2020-06" db="EMBL/GenBank/DDBJ databases">
        <authorList>
            <person name="Li T."/>
            <person name="Hu X."/>
            <person name="Zhang T."/>
            <person name="Song X."/>
            <person name="Zhang H."/>
            <person name="Dai N."/>
            <person name="Sheng W."/>
            <person name="Hou X."/>
            <person name="Wei L."/>
        </authorList>
    </citation>
    <scope>NUCLEOTIDE SEQUENCE</scope>
    <source>
        <strain evidence="4">KEN1</strain>
        <tissue evidence="4">Leaf</tissue>
    </source>
</reference>
<evidence type="ECO:0000259" key="3">
    <source>
        <dbReference type="Pfam" id="PF21399"/>
    </source>
</evidence>
<dbReference type="PANTHER" id="PTHR12066:SF0">
    <property type="entry name" value="TELOMERASE REVERSE TRANSCRIPTASE"/>
    <property type="match status" value="1"/>
</dbReference>
<feature type="domain" description="Telomerase reverse transcriptase C-terminal extension" evidence="3">
    <location>
        <begin position="223"/>
        <end position="320"/>
    </location>
</feature>
<dbReference type="GO" id="GO:0003720">
    <property type="term" value="F:telomerase activity"/>
    <property type="evidence" value="ECO:0007669"/>
    <property type="project" value="InterPro"/>
</dbReference>
<dbReference type="GO" id="GO:0000781">
    <property type="term" value="C:chromosome, telomeric region"/>
    <property type="evidence" value="ECO:0007669"/>
    <property type="project" value="UniProtKB-SubCell"/>
</dbReference>
<comment type="function">
    <text evidence="1">Telomerase is a ribonucleoprotein enzyme essential for the replication of chromosome termini in most eukaryotes. It elongates telomeres. It is a reverse transcriptase that adds simple sequence repeats to chromosome ends by copying a template sequence within the RNA component of the enzyme.</text>
</comment>
<dbReference type="Gene3D" id="1.10.357.90">
    <property type="match status" value="1"/>
</dbReference>
<dbReference type="EC" id="2.7.7.49" evidence="1"/>
<comment type="catalytic activity">
    <reaction evidence="1">
        <text>DNA(n) + a 2'-deoxyribonucleoside 5'-triphosphate = DNA(n+1) + diphosphate</text>
        <dbReference type="Rhea" id="RHEA:22508"/>
        <dbReference type="Rhea" id="RHEA-COMP:17339"/>
        <dbReference type="Rhea" id="RHEA-COMP:17340"/>
        <dbReference type="ChEBI" id="CHEBI:33019"/>
        <dbReference type="ChEBI" id="CHEBI:61560"/>
        <dbReference type="ChEBI" id="CHEBI:173112"/>
        <dbReference type="EC" id="2.7.7.49"/>
    </reaction>
</comment>
<dbReference type="AlphaFoldDB" id="A0AAW2YF31"/>
<evidence type="ECO:0000313" key="4">
    <source>
        <dbReference type="EMBL" id="KAL0464424.1"/>
    </source>
</evidence>
<evidence type="ECO:0000256" key="1">
    <source>
        <dbReference type="RuleBase" id="RU365061"/>
    </source>
</evidence>
<feature type="region of interest" description="Disordered" evidence="2">
    <location>
        <begin position="1"/>
        <end position="26"/>
    </location>
</feature>
<dbReference type="GO" id="GO:0046872">
    <property type="term" value="F:metal ion binding"/>
    <property type="evidence" value="ECO:0007669"/>
    <property type="project" value="UniProtKB-KW"/>
</dbReference>
<dbReference type="InterPro" id="IPR003545">
    <property type="entry name" value="Telomerase_RT"/>
</dbReference>